<organism evidence="5 6">
    <name type="scientific">Patiriisocius hiemis</name>
    <dbReference type="NCBI Taxonomy" id="3075604"/>
    <lineage>
        <taxon>Bacteria</taxon>
        <taxon>Pseudomonadati</taxon>
        <taxon>Bacteroidota</taxon>
        <taxon>Flavobacteriia</taxon>
        <taxon>Flavobacteriales</taxon>
        <taxon>Flavobacteriaceae</taxon>
        <taxon>Patiriisocius</taxon>
    </lineage>
</organism>
<keyword evidence="6" id="KW-1185">Reference proteome</keyword>
<dbReference type="RefSeq" id="WP_311333874.1">
    <property type="nucleotide sequence ID" value="NZ_JAVRHZ010000009.1"/>
</dbReference>
<feature type="region of interest" description="Disordered" evidence="2">
    <location>
        <begin position="986"/>
        <end position="1005"/>
    </location>
</feature>
<feature type="domain" description="Gingipain" evidence="4">
    <location>
        <begin position="541"/>
        <end position="921"/>
    </location>
</feature>
<sequence>MMKKLLVFFCALFLSLAAYSQSRVIEIAWESNSSTNNKETFKKNTKNSYSPFKLQLREDKIQFSDQWEDNGFAEPSSLQVSNIRYGDVSRQELAKINTDLIPNQFSARIHSSKAREIIYTAIDATPIVKQNGITKKVLSFTINYTKGRLNNATRMPITNSVLATGEWFKFRIDKTGVYRLSKSFLDDLGMNTNNIDPRNLKIYGHGGKPLPLLSSQNQYFDLPQNAIQVVGEEDGSFDANDAILFYGIGVEGWDEENDTNLNPYSDEAYYYVTASGGNGAGLRVQPMIEPSGTPNQTITTYDNYQFFEQDEESPAKVGRRWVGNRFDIENEQTFEFNFPNIASGEDMRVRTRVVSTAEAATSFAFSINGTSLDPLTLSPAGGANLLRVIRPIFDEEIPASSEDVTVNLTYNNGGNPSNNAYLDYITIWAKCRLQGLDAQIPFFNFDTANSSGIAEYQISNASGITAVWDVTDFTSIRSKENPEGASDFSFKANLGEIRNYVAIDPDDFFSPISIPQPRVQNQDLKGTIFNNPSGAFEDIDYVIVTAPFMIQPALKLANHHKNLNGYNVKVVTTDRIYEEFSSGKQDISAIRNFMRYIYENASTPSERVKYLLLFGDTSVDYKNRLPNNNNIVPTFHTLWSGNTTNCFMSDDFFGSLDPNEGTIGLEDDDVTGNGTDDDLLDVAVGRIVADNIVTANAMVEKVINYSAKESYGNWRNNFVLISDDVDEFFEYEALEVALDNIGDEIEAEKPFVNVKKIHSDAFQQQTSAGGDRYPDVTDAYKNVIDVGALIITYFGHGGEDGLAKEFIFTRDDGINLQNTKLPLIVTVTCEYTKFDDPQRVTAGEFIYTNLRSGAIGLITTTRSITVTLGGQFNIELAGDLFGYGTTDYNTPAEALRISKNTLSGDDLRRVVFFIGDPAMDLAFPQPQVRLTELNGVPIAQSTDVLQALSKVTIAGEVVDENGNLQADYNGVLEAKIFDKKVNRQTLGNDGVRDNGTDPDGDGDPNNILLLNFTTLGEGVFNGQATVTNGQFEFEFVVPRDIQIPLGQARASLYAQRNNELEDQTGVSFDLQIGGLNENAPEDNQGPLISLFMNDESFVSGGITNDSPILIAKMEDENGLNTASGIGHDMVAILDGDETNPFVLNEYYQGDVDDFTKGMLDFRFRDLEPGLHTLTFKAWDVYNNSSTAELQFIVAGDDELKITRVLNYPNPFIDYTEFWFNHNRPFEPLEVQVQIFTVTGKVVWTKNQIVTTDGFLSRDITWDGRDDFGDKIGKGTYVYKITVKSTLTNKRVEKFEKLVIL</sequence>
<dbReference type="Gene3D" id="2.60.40.4070">
    <property type="match status" value="1"/>
</dbReference>
<dbReference type="EMBL" id="JAVRHZ010000009">
    <property type="protein sequence ID" value="MDT0556928.1"/>
    <property type="molecule type" value="Genomic_DNA"/>
</dbReference>
<comment type="caution">
    <text evidence="5">The sequence shown here is derived from an EMBL/GenBank/DDBJ whole genome shotgun (WGS) entry which is preliminary data.</text>
</comment>
<evidence type="ECO:0000256" key="2">
    <source>
        <dbReference type="SAM" id="MobiDB-lite"/>
    </source>
</evidence>
<dbReference type="InterPro" id="IPR026444">
    <property type="entry name" value="Secre_tail"/>
</dbReference>
<feature type="chain" id="PRO_5045056603" evidence="3">
    <location>
        <begin position="21"/>
        <end position="1300"/>
    </location>
</feature>
<protein>
    <submittedName>
        <fullName evidence="5">Type IX secretion system sortase PorU</fullName>
    </submittedName>
</protein>
<proteinExistence type="predicted"/>
<name>A0ABU2YFG4_9FLAO</name>
<dbReference type="SUPFAM" id="SSF52129">
    <property type="entry name" value="Caspase-like"/>
    <property type="match status" value="1"/>
</dbReference>
<dbReference type="NCBIfam" id="NF033707">
    <property type="entry name" value="T9SS_sortase"/>
    <property type="match status" value="1"/>
</dbReference>
<evidence type="ECO:0000313" key="6">
    <source>
        <dbReference type="Proteomes" id="UP001254488"/>
    </source>
</evidence>
<dbReference type="Gene3D" id="3.40.50.1460">
    <property type="match status" value="1"/>
</dbReference>
<accession>A0ABU2YFG4</accession>
<feature type="signal peptide" evidence="3">
    <location>
        <begin position="1"/>
        <end position="20"/>
    </location>
</feature>
<evidence type="ECO:0000259" key="4">
    <source>
        <dbReference type="Pfam" id="PF01364"/>
    </source>
</evidence>
<evidence type="ECO:0000256" key="3">
    <source>
        <dbReference type="SAM" id="SignalP"/>
    </source>
</evidence>
<evidence type="ECO:0000313" key="5">
    <source>
        <dbReference type="EMBL" id="MDT0556928.1"/>
    </source>
</evidence>
<reference evidence="5 6" key="1">
    <citation type="submission" date="2023-09" db="EMBL/GenBank/DDBJ databases">
        <authorList>
            <person name="Rey-Velasco X."/>
        </authorList>
    </citation>
    <scope>NUCLEOTIDE SEQUENCE [LARGE SCALE GENOMIC DNA]</scope>
    <source>
        <strain evidence="5 6">W242</strain>
    </source>
</reference>
<dbReference type="CDD" id="cd02258">
    <property type="entry name" value="Peptidase_C25_N"/>
    <property type="match status" value="1"/>
</dbReference>
<dbReference type="InterPro" id="IPR001769">
    <property type="entry name" value="Gingipain"/>
</dbReference>
<gene>
    <name evidence="5" type="primary">porU</name>
    <name evidence="5" type="ORF">RM538_12995</name>
</gene>
<dbReference type="Gene3D" id="3.40.50.10390">
    <property type="entry name" value="Gingipain r, domain 1"/>
    <property type="match status" value="1"/>
</dbReference>
<dbReference type="InterPro" id="IPR029031">
    <property type="entry name" value="Gingipain_N_sf"/>
</dbReference>
<keyword evidence="1 3" id="KW-0732">Signal</keyword>
<dbReference type="NCBIfam" id="TIGR04183">
    <property type="entry name" value="Por_Secre_tail"/>
    <property type="match status" value="1"/>
</dbReference>
<dbReference type="Pfam" id="PF01364">
    <property type="entry name" value="Peptidase_C25"/>
    <property type="match status" value="1"/>
</dbReference>
<dbReference type="InterPro" id="IPR029030">
    <property type="entry name" value="Caspase-like_dom_sf"/>
</dbReference>
<evidence type="ECO:0000256" key="1">
    <source>
        <dbReference type="ARBA" id="ARBA00022729"/>
    </source>
</evidence>
<dbReference type="Proteomes" id="UP001254488">
    <property type="component" value="Unassembled WGS sequence"/>
</dbReference>